<feature type="coiled-coil region" evidence="5">
    <location>
        <begin position="764"/>
        <end position="791"/>
    </location>
</feature>
<feature type="domain" description="Solute-binding protein family 3/N-terminal" evidence="7">
    <location>
        <begin position="359"/>
        <end position="584"/>
    </location>
</feature>
<name>A0A1Q2M7N1_9GAMM</name>
<keyword evidence="5" id="KW-0175">Coiled coil</keyword>
<gene>
    <name evidence="8" type="ORF">Mag101_14120</name>
</gene>
<keyword evidence="4" id="KW-0472">Membrane</keyword>
<dbReference type="AlphaFoldDB" id="A0A1Q2M7N1"/>
<feature type="compositionally biased region" description="Low complexity" evidence="6">
    <location>
        <begin position="56"/>
        <end position="75"/>
    </location>
</feature>
<evidence type="ECO:0000259" key="7">
    <source>
        <dbReference type="SMART" id="SM00062"/>
    </source>
</evidence>
<evidence type="ECO:0000256" key="1">
    <source>
        <dbReference type="ARBA" id="ARBA00004339"/>
    </source>
</evidence>
<dbReference type="GO" id="GO:0009279">
    <property type="term" value="C:cell outer membrane"/>
    <property type="evidence" value="ECO:0007669"/>
    <property type="project" value="UniProtKB-SubCell"/>
</dbReference>
<dbReference type="Gene3D" id="3.40.190.10">
    <property type="entry name" value="Periplasmic binding protein-like II"/>
    <property type="match status" value="4"/>
</dbReference>
<dbReference type="PANTHER" id="PTHR35936">
    <property type="entry name" value="MEMBRANE-BOUND LYTIC MUREIN TRANSGLYCOSYLASE F"/>
    <property type="match status" value="1"/>
</dbReference>
<dbReference type="Gene3D" id="1.10.530.10">
    <property type="match status" value="1"/>
</dbReference>
<dbReference type="CDD" id="cd13403">
    <property type="entry name" value="MLTF-like"/>
    <property type="match status" value="1"/>
</dbReference>
<dbReference type="CDD" id="cd01009">
    <property type="entry name" value="PBP2_YfhD_N"/>
    <property type="match status" value="2"/>
</dbReference>
<feature type="domain" description="Solute-binding protein family 3/N-terminal" evidence="7">
    <location>
        <begin position="129"/>
        <end position="351"/>
    </location>
</feature>
<dbReference type="InterPro" id="IPR023346">
    <property type="entry name" value="Lysozyme-like_dom_sf"/>
</dbReference>
<evidence type="ECO:0000313" key="9">
    <source>
        <dbReference type="Proteomes" id="UP000188219"/>
    </source>
</evidence>
<keyword evidence="4" id="KW-0998">Cell outer membrane</keyword>
<keyword evidence="9" id="KW-1185">Reference proteome</keyword>
<keyword evidence="3" id="KW-0732">Signal</keyword>
<protein>
    <submittedName>
        <fullName evidence="8">Transglycosylase</fullName>
    </submittedName>
</protein>
<dbReference type="SMART" id="SM00062">
    <property type="entry name" value="PBPb"/>
    <property type="match status" value="2"/>
</dbReference>
<dbReference type="Proteomes" id="UP000188219">
    <property type="component" value="Chromosome"/>
</dbReference>
<organism evidence="8 9">
    <name type="scientific">Microbulbifer agarilyticus</name>
    <dbReference type="NCBI Taxonomy" id="260552"/>
    <lineage>
        <taxon>Bacteria</taxon>
        <taxon>Pseudomonadati</taxon>
        <taxon>Pseudomonadota</taxon>
        <taxon>Gammaproteobacteria</taxon>
        <taxon>Cellvibrionales</taxon>
        <taxon>Microbulbiferaceae</taxon>
        <taxon>Microbulbifer</taxon>
    </lineage>
</organism>
<dbReference type="EMBL" id="CP019650">
    <property type="protein sequence ID" value="AQQ68640.1"/>
    <property type="molecule type" value="Genomic_DNA"/>
</dbReference>
<dbReference type="Pfam" id="PF00497">
    <property type="entry name" value="SBP_bac_3"/>
    <property type="match status" value="2"/>
</dbReference>
<comment type="subcellular location">
    <subcellularLocation>
        <location evidence="1">Cell outer membrane</location>
        <topology evidence="1">Peripheral membrane protein</topology>
    </subcellularLocation>
</comment>
<dbReference type="InterPro" id="IPR008258">
    <property type="entry name" value="Transglycosylase_SLT_dom_1"/>
</dbReference>
<evidence type="ECO:0000313" key="8">
    <source>
        <dbReference type="EMBL" id="AQQ68640.1"/>
    </source>
</evidence>
<evidence type="ECO:0000256" key="5">
    <source>
        <dbReference type="SAM" id="Coils"/>
    </source>
</evidence>
<proteinExistence type="inferred from homology"/>
<dbReference type="InterPro" id="IPR001638">
    <property type="entry name" value="Solute-binding_3/MltF_N"/>
</dbReference>
<evidence type="ECO:0000256" key="4">
    <source>
        <dbReference type="ARBA" id="ARBA00023237"/>
    </source>
</evidence>
<evidence type="ECO:0000256" key="2">
    <source>
        <dbReference type="ARBA" id="ARBA00010333"/>
    </source>
</evidence>
<feature type="region of interest" description="Disordered" evidence="6">
    <location>
        <begin position="39"/>
        <end position="108"/>
    </location>
</feature>
<dbReference type="KEGG" id="maga:Mag101_14120"/>
<accession>A0A1Q2M7N1</accession>
<dbReference type="STRING" id="260552.Mag101_14120"/>
<evidence type="ECO:0000256" key="3">
    <source>
        <dbReference type="ARBA" id="ARBA00022729"/>
    </source>
</evidence>
<dbReference type="Pfam" id="PF01464">
    <property type="entry name" value="SLT"/>
    <property type="match status" value="1"/>
</dbReference>
<dbReference type="SUPFAM" id="SSF53955">
    <property type="entry name" value="Lysozyme-like"/>
    <property type="match status" value="1"/>
</dbReference>
<reference evidence="8" key="1">
    <citation type="submission" date="2017-02" db="EMBL/GenBank/DDBJ databases">
        <title>Genome of Microbulbifer agarilyticus GP101.</title>
        <authorList>
            <person name="Jung J."/>
            <person name="Bae S.S."/>
            <person name="Baek K."/>
        </authorList>
    </citation>
    <scope>NUCLEOTIDE SEQUENCE [LARGE SCALE GENOMIC DNA]</scope>
    <source>
        <strain evidence="8">GP101</strain>
    </source>
</reference>
<comment type="similarity">
    <text evidence="2">Belongs to the bacterial solute-binding protein 3 family.</text>
</comment>
<sequence length="813" mass="92730">MVMELLSARPPSKCFPRLAVTFCLVAFFTLLTLGCNRQDAPEGKQTDQSSPPSEQAESTDGSTGDDTTDEASATSDEADTEEEPLMPAAKGDLRPEAPWPPETSGEFPINAYKNYEETGDLPAIEERGTLRILVDISNVDSLHREATQQDIEMEEAKRFARMLGLEPVVLYAENFDQLIPLLNSGKGDIIANNMVITDKREALVNFSTPTADTQLILVSRTDAPEFKKGGDNSKLFSGKTMKVTKGTVFEVAAQKLIENNPELKLEVVEKNYVELMVDVAEENLDFTIVEQQTFDLVTQFKDNVKANYVLPTEFQLAWAVRKDSPKLLEAINKFVRDSMLTRVVKRSVGDLDEIRKRGYIRVVTRNHPGTYYMWKGRILGFEYELAQDFAKKENLRLEIVVAPTHKGLLTMLKDGKADIAASLLSVTERRDNSGMDFGRPYMKERVVVVGTDDDQIDSIEELDGRTIHVRKSANHYDIALELQKKVPGVKIELAPEELNIQQVIDKVADGDYDLAIADDVSVKLEHSWRKNIDALIDLHIDDNVYAWMVRENNPELLKAVEKFFDSKGTQKKIAILYNKYFDSPKRTRSEINELNAEGNISPFDEYVKKYSDEYDFDWRLIVAQMFQESTFNPKAKSWVGARGLMQVMPDTGKQVGEKNLFDPETSVRAGLKYLEWLHRKFEDKGISPENMMWFTLASYNAGLGHVYDAQDLAEEKGWDRNVWFDNVENAMLLLSEKKYYEKARYGYARGQEPFDYVRKIQSRFRTYVALLEDYERRKQEQEEETGQLLDTLYPQFSQWVGTRPHHVASAGRP</sequence>
<dbReference type="SUPFAM" id="SSF53850">
    <property type="entry name" value="Periplasmic binding protein-like II"/>
    <property type="match status" value="2"/>
</dbReference>
<dbReference type="OrthoDB" id="9815002at2"/>
<evidence type="ECO:0000256" key="6">
    <source>
        <dbReference type="SAM" id="MobiDB-lite"/>
    </source>
</evidence>
<dbReference type="PANTHER" id="PTHR35936:SF32">
    <property type="entry name" value="MEMBRANE-BOUND LYTIC MUREIN TRANSGLYCOSYLASE F"/>
    <property type="match status" value="1"/>
</dbReference>
<feature type="compositionally biased region" description="Polar residues" evidence="6">
    <location>
        <begin position="46"/>
        <end position="55"/>
    </location>
</feature>